<dbReference type="EMBL" id="ATLV01027012">
    <property type="status" value="NOT_ANNOTATED_CDS"/>
    <property type="molecule type" value="Genomic_DNA"/>
</dbReference>
<dbReference type="VEuPathDB" id="VectorBase:ASIC022017"/>
<keyword evidence="3" id="KW-1185">Reference proteome</keyword>
<evidence type="ECO:0000313" key="3">
    <source>
        <dbReference type="Proteomes" id="UP000030765"/>
    </source>
</evidence>
<dbReference type="OrthoDB" id="7789233at2759"/>
<dbReference type="AlphaFoldDB" id="A0A084WU88"/>
<evidence type="ECO:0000313" key="1">
    <source>
        <dbReference type="EMBL" id="KFB53782.1"/>
    </source>
</evidence>
<dbReference type="Proteomes" id="UP000030765">
    <property type="component" value="Unassembled WGS sequence"/>
</dbReference>
<reference evidence="2" key="2">
    <citation type="submission" date="2020-05" db="UniProtKB">
        <authorList>
            <consortium name="EnsemblMetazoa"/>
        </authorList>
    </citation>
    <scope>IDENTIFICATION</scope>
</reference>
<proteinExistence type="predicted"/>
<name>A0A084WU88_ANOSI</name>
<gene>
    <name evidence="1" type="ORF">ZHAS_00022017</name>
</gene>
<accession>A0A084WU88</accession>
<dbReference type="EMBL" id="KE525421">
    <property type="protein sequence ID" value="KFB53782.1"/>
    <property type="molecule type" value="Genomic_DNA"/>
</dbReference>
<reference evidence="1 3" key="1">
    <citation type="journal article" date="2014" name="BMC Genomics">
        <title>Genome sequence of Anopheles sinensis provides insight into genetics basis of mosquito competence for malaria parasites.</title>
        <authorList>
            <person name="Zhou D."/>
            <person name="Zhang D."/>
            <person name="Ding G."/>
            <person name="Shi L."/>
            <person name="Hou Q."/>
            <person name="Ye Y."/>
            <person name="Xu Y."/>
            <person name="Zhou H."/>
            <person name="Xiong C."/>
            <person name="Li S."/>
            <person name="Yu J."/>
            <person name="Hong S."/>
            <person name="Yu X."/>
            <person name="Zou P."/>
            <person name="Chen C."/>
            <person name="Chang X."/>
            <person name="Wang W."/>
            <person name="Lv Y."/>
            <person name="Sun Y."/>
            <person name="Ma L."/>
            <person name="Shen B."/>
            <person name="Zhu C."/>
        </authorList>
    </citation>
    <scope>NUCLEOTIDE SEQUENCE [LARGE SCALE GENOMIC DNA]</scope>
</reference>
<dbReference type="EnsemblMetazoa" id="ASIC022017-RA">
    <property type="protein sequence ID" value="ASIC022017-PA"/>
    <property type="gene ID" value="ASIC022017"/>
</dbReference>
<protein>
    <submittedName>
        <fullName evidence="1 2">Transcriptional regulator</fullName>
    </submittedName>
</protein>
<sequence length="100" mass="11837">MRERIGDAEHKLDTKVGSMVQVMQQKKADTVYRNALHKMKELHGGRATIGDMTTNKEYDRNVKMLKMFDEPTKKMFRPRMKWGYLNKQIIKVPARLIRQT</sequence>
<evidence type="ECO:0000313" key="2">
    <source>
        <dbReference type="EnsemblMetazoa" id="ASIC022017-PA"/>
    </source>
</evidence>
<organism evidence="1">
    <name type="scientific">Anopheles sinensis</name>
    <name type="common">Mosquito</name>
    <dbReference type="NCBI Taxonomy" id="74873"/>
    <lineage>
        <taxon>Eukaryota</taxon>
        <taxon>Metazoa</taxon>
        <taxon>Ecdysozoa</taxon>
        <taxon>Arthropoda</taxon>
        <taxon>Hexapoda</taxon>
        <taxon>Insecta</taxon>
        <taxon>Pterygota</taxon>
        <taxon>Neoptera</taxon>
        <taxon>Endopterygota</taxon>
        <taxon>Diptera</taxon>
        <taxon>Nematocera</taxon>
        <taxon>Culicoidea</taxon>
        <taxon>Culicidae</taxon>
        <taxon>Anophelinae</taxon>
        <taxon>Anopheles</taxon>
    </lineage>
</organism>